<accession>A0ABN4BYG9</accession>
<sequence>MDNPITERTPLVIAAEIKMITYQTKKILLTSAIEIGRHLQEAKAMLKHGEWIKWLEESVNYSRRTASRLIKLYEEYGPSFPEGSDSSNGTPVSHLTYIQALLLLGLPAEEREEFITHNDVGSMTKQELQQALKDRDQANQAKEQALQENQLLKKGLETIDSTISELKKEHAKAASRPTNPENVNAEAQSANNASSAGNDPSATTAPFTHNLKTERNSDAYIKYVEKCDACCKTIADTFFDLTTALTNLAHIDPNLKEEKRKGANQLIEYMAETIKMWPPPKKPLRVNSGYSAG</sequence>
<proteinExistence type="predicted"/>
<dbReference type="InterPro" id="IPR021451">
    <property type="entry name" value="DUF3102"/>
</dbReference>
<feature type="compositionally biased region" description="Low complexity" evidence="2">
    <location>
        <begin position="182"/>
        <end position="202"/>
    </location>
</feature>
<dbReference type="Pfam" id="PF11300">
    <property type="entry name" value="DUF3102"/>
    <property type="match status" value="1"/>
</dbReference>
<evidence type="ECO:0000256" key="2">
    <source>
        <dbReference type="SAM" id="MobiDB-lite"/>
    </source>
</evidence>
<reference evidence="3 4" key="1">
    <citation type="journal article" date="2013" name="Stand. Genomic Sci.">
        <title>Complete genome sequence of Dehalobacter restrictus PER-K23(T.).</title>
        <authorList>
            <person name="Kruse T."/>
            <person name="Maillard J."/>
            <person name="Goodwin L."/>
            <person name="Woyke T."/>
            <person name="Teshima H."/>
            <person name="Bruce D."/>
            <person name="Detter C."/>
            <person name="Tapia R."/>
            <person name="Han C."/>
            <person name="Huntemann M."/>
            <person name="Wei C.L."/>
            <person name="Han J."/>
            <person name="Chen A."/>
            <person name="Kyrpides N."/>
            <person name="Szeto E."/>
            <person name="Markowitz V."/>
            <person name="Ivanova N."/>
            <person name="Pagani I."/>
            <person name="Pati A."/>
            <person name="Pitluck S."/>
            <person name="Nolan M."/>
            <person name="Holliger C."/>
            <person name="Smidt H."/>
        </authorList>
    </citation>
    <scope>NUCLEOTIDE SEQUENCE [LARGE SCALE GENOMIC DNA]</scope>
    <source>
        <strain evidence="4">DSM 9455</strain>
    </source>
</reference>
<evidence type="ECO:0000313" key="3">
    <source>
        <dbReference type="EMBL" id="AHF10885.1"/>
    </source>
</evidence>
<protein>
    <submittedName>
        <fullName evidence="3">Preprotein translocase SecA</fullName>
    </submittedName>
</protein>
<dbReference type="RefSeq" id="WP_025206156.1">
    <property type="nucleotide sequence ID" value="NZ_CP007033.1"/>
</dbReference>
<evidence type="ECO:0000313" key="4">
    <source>
        <dbReference type="Proteomes" id="UP000018934"/>
    </source>
</evidence>
<gene>
    <name evidence="3" type="ORF">DEHRE_13065</name>
</gene>
<organism evidence="3 4">
    <name type="scientific">Dehalobacter restrictus (strain DSM 9455 / PER-K23)</name>
    <dbReference type="NCBI Taxonomy" id="871738"/>
    <lineage>
        <taxon>Bacteria</taxon>
        <taxon>Bacillati</taxon>
        <taxon>Bacillota</taxon>
        <taxon>Clostridia</taxon>
        <taxon>Eubacteriales</taxon>
        <taxon>Desulfitobacteriaceae</taxon>
        <taxon>Dehalobacter</taxon>
    </lineage>
</organism>
<dbReference type="EMBL" id="CP007033">
    <property type="protein sequence ID" value="AHF10885.1"/>
    <property type="molecule type" value="Genomic_DNA"/>
</dbReference>
<evidence type="ECO:0000256" key="1">
    <source>
        <dbReference type="SAM" id="Coils"/>
    </source>
</evidence>
<name>A0ABN4BYG9_DEHRP</name>
<keyword evidence="1" id="KW-0175">Coiled coil</keyword>
<keyword evidence="4" id="KW-1185">Reference proteome</keyword>
<feature type="region of interest" description="Disordered" evidence="2">
    <location>
        <begin position="167"/>
        <end position="210"/>
    </location>
</feature>
<dbReference type="Proteomes" id="UP000018934">
    <property type="component" value="Chromosome"/>
</dbReference>
<feature type="coiled-coil region" evidence="1">
    <location>
        <begin position="125"/>
        <end position="155"/>
    </location>
</feature>